<dbReference type="PANTHER" id="PTHR37984:SF5">
    <property type="entry name" value="PROTEIN NYNRIN-LIKE"/>
    <property type="match status" value="1"/>
</dbReference>
<dbReference type="InterPro" id="IPR041577">
    <property type="entry name" value="RT_RNaseH_2"/>
</dbReference>
<evidence type="ECO:0000259" key="12">
    <source>
        <dbReference type="PROSITE" id="PS50994"/>
    </source>
</evidence>
<dbReference type="GO" id="GO:0015074">
    <property type="term" value="P:DNA integration"/>
    <property type="evidence" value="ECO:0007669"/>
    <property type="project" value="InterPro"/>
</dbReference>
<evidence type="ECO:0000256" key="3">
    <source>
        <dbReference type="ARBA" id="ARBA00022695"/>
    </source>
</evidence>
<dbReference type="InterPro" id="IPR056924">
    <property type="entry name" value="SH3_Tf2-1"/>
</dbReference>
<keyword evidence="6" id="KW-0378">Hydrolase</keyword>
<dbReference type="InterPro" id="IPR021109">
    <property type="entry name" value="Peptidase_aspartic_dom_sf"/>
</dbReference>
<dbReference type="InterPro" id="IPR036875">
    <property type="entry name" value="Znf_CCHC_sf"/>
</dbReference>
<dbReference type="InterPro" id="IPR005162">
    <property type="entry name" value="Retrotrans_gag_dom"/>
</dbReference>
<organism evidence="13 14">
    <name type="scientific">Oryza sativa subsp. japonica</name>
    <name type="common">Rice</name>
    <dbReference type="NCBI Taxonomy" id="39947"/>
    <lineage>
        <taxon>Eukaryota</taxon>
        <taxon>Viridiplantae</taxon>
        <taxon>Streptophyta</taxon>
        <taxon>Embryophyta</taxon>
        <taxon>Tracheophyta</taxon>
        <taxon>Spermatophyta</taxon>
        <taxon>Magnoliopsida</taxon>
        <taxon>Liliopsida</taxon>
        <taxon>Poales</taxon>
        <taxon>Poaceae</taxon>
        <taxon>BOP clade</taxon>
        <taxon>Oryzoideae</taxon>
        <taxon>Oryzeae</taxon>
        <taxon>Oryzinae</taxon>
        <taxon>Oryza</taxon>
        <taxon>Oryza sativa</taxon>
    </lineage>
</organism>
<keyword evidence="9" id="KW-0862">Zinc</keyword>
<dbReference type="Pfam" id="PF00078">
    <property type="entry name" value="RVT_1"/>
    <property type="match status" value="1"/>
</dbReference>
<keyword evidence="6" id="KW-0255">Endonuclease</keyword>
<dbReference type="Pfam" id="PF00665">
    <property type="entry name" value="rve"/>
    <property type="match status" value="1"/>
</dbReference>
<feature type="region of interest" description="Disordered" evidence="10">
    <location>
        <begin position="1450"/>
        <end position="1542"/>
    </location>
</feature>
<dbReference type="PANTHER" id="PTHR37984">
    <property type="entry name" value="PROTEIN CBG26694"/>
    <property type="match status" value="1"/>
</dbReference>
<evidence type="ECO:0000256" key="7">
    <source>
        <dbReference type="ARBA" id="ARBA00023125"/>
    </source>
</evidence>
<dbReference type="Proteomes" id="UP000000763">
    <property type="component" value="Chromosome 4"/>
</dbReference>
<dbReference type="InterPro" id="IPR050951">
    <property type="entry name" value="Retrovirus_Pol_polyprotein"/>
</dbReference>
<keyword evidence="9" id="KW-0479">Metal-binding</keyword>
<evidence type="ECO:0000256" key="4">
    <source>
        <dbReference type="ARBA" id="ARBA00022722"/>
    </source>
</evidence>
<keyword evidence="7" id="KW-0238">DNA-binding</keyword>
<dbReference type="Gene3D" id="3.30.70.270">
    <property type="match status" value="2"/>
</dbReference>
<evidence type="ECO:0000259" key="11">
    <source>
        <dbReference type="PROSITE" id="PS50158"/>
    </source>
</evidence>
<dbReference type="GO" id="GO:0016779">
    <property type="term" value="F:nucleotidyltransferase activity"/>
    <property type="evidence" value="ECO:0007669"/>
    <property type="project" value="UniProtKB-KW"/>
</dbReference>
<keyword evidence="3" id="KW-0548">Nucleotidyltransferase</keyword>
<evidence type="ECO:0000313" key="13">
    <source>
        <dbReference type="EMBL" id="CAE05409.2"/>
    </source>
</evidence>
<dbReference type="InterPro" id="IPR036397">
    <property type="entry name" value="RNaseH_sf"/>
</dbReference>
<dbReference type="Pfam" id="PF08284">
    <property type="entry name" value="RVP_2"/>
    <property type="match status" value="1"/>
</dbReference>
<evidence type="ECO:0000256" key="10">
    <source>
        <dbReference type="SAM" id="MobiDB-lite"/>
    </source>
</evidence>
<keyword evidence="9" id="KW-0863">Zinc-finger</keyword>
<keyword evidence="5" id="KW-0064">Aspartyl protease</keyword>
<dbReference type="CDD" id="cd09274">
    <property type="entry name" value="RNase_HI_RT_Ty3"/>
    <property type="match status" value="1"/>
</dbReference>
<accession>Q7F9H7</accession>
<dbReference type="InterPro" id="IPR043502">
    <property type="entry name" value="DNA/RNA_pol_sf"/>
</dbReference>
<dbReference type="PROSITE" id="PS50994">
    <property type="entry name" value="INTEGRASE"/>
    <property type="match status" value="2"/>
</dbReference>
<dbReference type="Gene3D" id="3.10.10.10">
    <property type="entry name" value="HIV Type 1 Reverse Transcriptase, subunit A, domain 1"/>
    <property type="match status" value="2"/>
</dbReference>
<dbReference type="InterPro" id="IPR012337">
    <property type="entry name" value="RNaseH-like_sf"/>
</dbReference>
<evidence type="ECO:0000256" key="8">
    <source>
        <dbReference type="ARBA" id="ARBA00023268"/>
    </source>
</evidence>
<sequence length="2001" mass="229036">MVWKVVLMTIKDRFASYCCETLTVPTTSQRGQRLYLLYSMIHYGMPPHPPKNLIKVLGFVRELRLMAFEVGYEVAPEYRQIPHDPNEEKCRVRFEAGGRKYNHACQEAALVAIGELRLRFDEELESSAFNYHPQKPHGQDYGTYNCPEGEDSATLTHAVYMLSAMDAVGVEREKAAHDRENWNRGRVCKLESEVYRLQKELAELKGEAPPPAPKLRLTARKRTCPPPRLQLASKTRVNKLADFLRVRPPTFSSTTNPVEAGDWLHAIEKKLDLIQCTKQEKVSFASHQLHGPAAEWWDHFRQNRAVGELITWREFTAAFKKTHIPSGVVALKKREFRALNQGSRSVIEYLHDFNLLARYAPEDVRTDEERQEKFLEGLNDELSYALMATDYRDFQQLVDKAIRQEDKYNRMEQKKRRAAQFKAQQGSSQRPRIVLGPQAAPYPQGGSSSVARPQRQFYNNNTGNRSNDNRNVVTRPVAAPTQNQPVRKEQGSKPGVCFNCGDPGHYADKCPKPRRVKNAPVQNSSNAPAPKARVNHVAAAEAQNAPDVVLEIEEIPFPSSLILLESKGLDVILGMDWLTRHRGVIDCANRKVTLTSSNGQTVSFFVSSPKSHGLTLNQVDLQEIPIVRDYPDVFPEDLPGMPPKRDIEFRIDLVPGTNPIHNRPYRMAANELAEVKRQVDDLLQKGYIRPSTSPWGAPVIFVEKKDHTQRMIDDLFDQLEGTTVFSKIDLRSGYHQLRIREEDIPKTAFTTRYGLFECIVMSFGLTNAPAFFMNLMKKVFMEYLDKFVVVFICDILIYSKTKEEHEEHLRLALEKLREHHLYAKFSKCEVWLPEVKFLGHVISAGGVAVDPSNVESVLNWKQPKTVSEIRSFLGLAGYYRRFIENFSKIARPMTGLLQNDVKYKWTEEYEQSFQELKKRPVSAPVLVLPDPRKGFQVYCDASRLGLGCVLMQDGKVVAYASRQFRPHENNYPTHDLELQVWSCIEELAHYLLVTRTEMYTDIKSLKWLELIKDYDMEIHYHPGKANVVADALSRKSYCNMSEGRHLPWELCQELEKLNLGIVNKGFGAALEAQPTLFDRVREAQVNDPDIQEIKKNMRRGKAIGYIEDEQGTRVKAEHQKPAGLLQPLKIPEWKWEEIGMYFITGLPRTSARHDSIWVVVDRLTKVAHFIPVKTTYTGNKLAELYMARVVCLHGVPKKIVSDRGSQFTSKFWQKLQKLQGTAYHPQTDGQTERVNQILEDMLRACVLDFGGSWDKNLPYVEFFYNNSYQASLQMAPYEALYGRKCRTPLLWDQTGERQVFGTDILRDAEEKVKIIQERLHIAQSRQKSYADNRRKDLTFEEGDYVYLRVTPLRGVHRFQTKGKLAPRFVGPFKIVSRRGEVAYQLELPPSMAGIHDVFHVSQLKKCLRVPTEEADPERIELQEDLTYVEKPVRILERRRHFVLAAAVAGDTPAASRRRGSRRRCRPSPPSGAHGGEEPRPPLRRRRKPPERHRRRRPEPSHRRTSSPAAVRRRPSCFLVPVPLDSPADPSSAGGRDARAMAGDDDPRLTAAVVVAAAFRRHRRVREEEEHPVRPFTAAEDRRRAAVDVEPNSAALGPRRRPSFVVVRRCSLHRLRSGEKSVLVAGESMPLVIEGVIMIQERCTVEGRQLLKDIHSGICGNHTAARTIVGKVYRQGFFWPTAVSDADKIVRTCEGCQFFARQTHLPAHELQTIPMSWPFAVWGLDMVGTFKKVVGGYTHLFVADDKFSKWIEAKPVITITADKARDFFINIVHRFGVPNRIITDNGTQFTGGVFKDFCEDFGIKICYASVAHPMSNGQVERANGMVLQGMKARVFDRLHPYAGKWVEQLPSVLWSLRTTPSRATGQSPFFLVYGAEAMLPCEVEFESLRFRNFNEERYRDNQVGDLNRLEEACEAALIQSARYLQGLRRYHNRNVRSRAFLVGDLVLRKIETTRDRHKLSPLWEGPFIISEVTRPGSYRLKREDGTPIDNSWNIEHLRRFYA</sequence>
<dbReference type="Gene3D" id="3.30.420.10">
    <property type="entry name" value="Ribonuclease H-like superfamily/Ribonuclease H"/>
    <property type="match status" value="2"/>
</dbReference>
<dbReference type="InterPro" id="IPR000477">
    <property type="entry name" value="RT_dom"/>
</dbReference>
<feature type="domain" description="Integrase catalytic" evidence="12">
    <location>
        <begin position="1709"/>
        <end position="1875"/>
    </location>
</feature>
<dbReference type="Gene3D" id="2.40.70.10">
    <property type="entry name" value="Acid Proteases"/>
    <property type="match status" value="1"/>
</dbReference>
<keyword evidence="1" id="KW-0645">Protease</keyword>
<feature type="compositionally biased region" description="Basic residues" evidence="10">
    <location>
        <begin position="1481"/>
        <end position="1496"/>
    </location>
</feature>
<feature type="region of interest" description="Disordered" evidence="10">
    <location>
        <begin position="509"/>
        <end position="530"/>
    </location>
</feature>
<dbReference type="InterPro" id="IPR043128">
    <property type="entry name" value="Rev_trsase/Diguanyl_cyclase"/>
</dbReference>
<dbReference type="CDD" id="cd01647">
    <property type="entry name" value="RT_LTR"/>
    <property type="match status" value="1"/>
</dbReference>
<evidence type="ECO:0000256" key="2">
    <source>
        <dbReference type="ARBA" id="ARBA00022679"/>
    </source>
</evidence>
<reference evidence="14" key="2">
    <citation type="journal article" date="2008" name="Nucleic Acids Res.">
        <title>The rice annotation project database (RAP-DB): 2008 update.</title>
        <authorList>
            <consortium name="The rice annotation project (RAP)"/>
        </authorList>
    </citation>
    <scope>GENOME REANNOTATION</scope>
    <source>
        <strain evidence="14">cv. Nipponbare</strain>
    </source>
</reference>
<dbReference type="GO" id="GO:0008270">
    <property type="term" value="F:zinc ion binding"/>
    <property type="evidence" value="ECO:0007669"/>
    <property type="project" value="UniProtKB-KW"/>
</dbReference>
<dbReference type="SUPFAM" id="SSF56672">
    <property type="entry name" value="DNA/RNA polymerases"/>
    <property type="match status" value="1"/>
</dbReference>
<dbReference type="SMART" id="SM00343">
    <property type="entry name" value="ZnF_C2HC"/>
    <property type="match status" value="1"/>
</dbReference>
<feature type="region of interest" description="Disordered" evidence="10">
    <location>
        <begin position="409"/>
        <end position="471"/>
    </location>
</feature>
<feature type="domain" description="CCHC-type" evidence="11">
    <location>
        <begin position="497"/>
        <end position="512"/>
    </location>
</feature>
<gene>
    <name evidence="13" type="primary">OSJNBa0036B17.3</name>
</gene>
<dbReference type="PROSITE" id="PS50158">
    <property type="entry name" value="ZF_CCHC"/>
    <property type="match status" value="1"/>
</dbReference>
<dbReference type="Gene3D" id="1.10.340.70">
    <property type="match status" value="1"/>
</dbReference>
<proteinExistence type="predicted"/>
<evidence type="ECO:0000256" key="6">
    <source>
        <dbReference type="ARBA" id="ARBA00022759"/>
    </source>
</evidence>
<feature type="compositionally biased region" description="Basic residues" evidence="10">
    <location>
        <begin position="1455"/>
        <end position="1465"/>
    </location>
</feature>
<name>Q7F9H7_ORYSJ</name>
<dbReference type="Pfam" id="PF03732">
    <property type="entry name" value="Retrotrans_gag"/>
    <property type="match status" value="1"/>
</dbReference>
<feature type="domain" description="Integrase catalytic" evidence="12">
    <location>
        <begin position="1123"/>
        <end position="1284"/>
    </location>
</feature>
<keyword evidence="4" id="KW-0540">Nuclease</keyword>
<dbReference type="SUPFAM" id="SSF53098">
    <property type="entry name" value="Ribonuclease H-like"/>
    <property type="match status" value="2"/>
</dbReference>
<evidence type="ECO:0000256" key="5">
    <source>
        <dbReference type="ARBA" id="ARBA00022750"/>
    </source>
</evidence>
<dbReference type="Pfam" id="PF17919">
    <property type="entry name" value="RT_RNaseH_2"/>
    <property type="match status" value="1"/>
</dbReference>
<keyword evidence="2" id="KW-0808">Transferase</keyword>
<feature type="compositionally biased region" description="Low complexity" evidence="10">
    <location>
        <begin position="459"/>
        <end position="471"/>
    </location>
</feature>
<keyword evidence="8" id="KW-0511">Multifunctional enzyme</keyword>
<protein>
    <submittedName>
        <fullName evidence="13">OSJNBa0036B17.3 protein</fullName>
    </submittedName>
</protein>
<dbReference type="FunFam" id="3.30.70.270:FF:000020">
    <property type="entry name" value="Transposon Tf2-6 polyprotein-like Protein"/>
    <property type="match status" value="1"/>
</dbReference>
<dbReference type="EMBL" id="AL731592">
    <property type="protein sequence ID" value="CAE05409.2"/>
    <property type="molecule type" value="Genomic_DNA"/>
</dbReference>
<evidence type="ECO:0000313" key="14">
    <source>
        <dbReference type="Proteomes" id="UP000000763"/>
    </source>
</evidence>
<dbReference type="GO" id="GO:0006508">
    <property type="term" value="P:proteolysis"/>
    <property type="evidence" value="ECO:0007669"/>
    <property type="project" value="UniProtKB-KW"/>
</dbReference>
<dbReference type="GO" id="GO:0004519">
    <property type="term" value="F:endonuclease activity"/>
    <property type="evidence" value="ECO:0007669"/>
    <property type="project" value="UniProtKB-KW"/>
</dbReference>
<reference evidence="14" key="1">
    <citation type="journal article" date="2005" name="Nature">
        <title>The map-based sequence of the rice genome.</title>
        <authorList>
            <consortium name="International rice genome sequencing project (IRGSP)"/>
            <person name="Matsumoto T."/>
            <person name="Wu J."/>
            <person name="Kanamori H."/>
            <person name="Katayose Y."/>
            <person name="Fujisawa M."/>
            <person name="Namiki N."/>
            <person name="Mizuno H."/>
            <person name="Yamamoto K."/>
            <person name="Antonio B.A."/>
            <person name="Baba T."/>
            <person name="Sakata K."/>
            <person name="Nagamura Y."/>
            <person name="Aoki H."/>
            <person name="Arikawa K."/>
            <person name="Arita K."/>
            <person name="Bito T."/>
            <person name="Chiden Y."/>
            <person name="Fujitsuka N."/>
            <person name="Fukunaka R."/>
            <person name="Hamada M."/>
            <person name="Harada C."/>
            <person name="Hayashi A."/>
            <person name="Hijishita S."/>
            <person name="Honda M."/>
            <person name="Hosokawa S."/>
            <person name="Ichikawa Y."/>
            <person name="Idonuma A."/>
            <person name="Iijima M."/>
            <person name="Ikeda M."/>
            <person name="Ikeno M."/>
            <person name="Ito K."/>
            <person name="Ito S."/>
            <person name="Ito T."/>
            <person name="Ito Y."/>
            <person name="Ito Y."/>
            <person name="Iwabuchi A."/>
            <person name="Kamiya K."/>
            <person name="Karasawa W."/>
            <person name="Kurita K."/>
            <person name="Katagiri S."/>
            <person name="Kikuta A."/>
            <person name="Kobayashi H."/>
            <person name="Kobayashi N."/>
            <person name="Machita K."/>
            <person name="Maehara T."/>
            <person name="Masukawa M."/>
            <person name="Mizubayashi T."/>
            <person name="Mukai Y."/>
            <person name="Nagasaki H."/>
            <person name="Nagata Y."/>
            <person name="Naito S."/>
            <person name="Nakashima M."/>
            <person name="Nakama Y."/>
            <person name="Nakamichi Y."/>
            <person name="Nakamura M."/>
            <person name="Meguro A."/>
            <person name="Negishi M."/>
            <person name="Ohta I."/>
            <person name="Ohta T."/>
            <person name="Okamoto M."/>
            <person name="Ono N."/>
            <person name="Saji S."/>
            <person name="Sakaguchi M."/>
            <person name="Sakai K."/>
            <person name="Shibata M."/>
            <person name="Shimokawa T."/>
            <person name="Song J."/>
            <person name="Takazaki Y."/>
            <person name="Terasawa K."/>
            <person name="Tsugane M."/>
            <person name="Tsuji K."/>
            <person name="Ueda S."/>
            <person name="Waki K."/>
            <person name="Yamagata H."/>
            <person name="Yamamoto M."/>
            <person name="Yamamoto S."/>
            <person name="Yamane H."/>
            <person name="Yoshiki S."/>
            <person name="Yoshihara R."/>
            <person name="Yukawa K."/>
            <person name="Zhong H."/>
            <person name="Yano M."/>
            <person name="Yuan Q."/>
            <person name="Ouyang S."/>
            <person name="Liu J."/>
            <person name="Jones K.M."/>
            <person name="Gansberger K."/>
            <person name="Moffat K."/>
            <person name="Hill J."/>
            <person name="Bera J."/>
            <person name="Fadrosh D."/>
            <person name="Jin S."/>
            <person name="Johri S."/>
            <person name="Kim M."/>
            <person name="Overton L."/>
            <person name="Reardon M."/>
            <person name="Tsitrin T."/>
            <person name="Vuong H."/>
            <person name="Weaver B."/>
            <person name="Ciecko A."/>
            <person name="Tallon L."/>
            <person name="Jackson J."/>
            <person name="Pai G."/>
            <person name="Aken S.V."/>
            <person name="Utterback T."/>
            <person name="Reidmuller S."/>
            <person name="Feldblyum T."/>
            <person name="Hsiao J."/>
            <person name="Zismann V."/>
            <person name="Iobst S."/>
            <person name="de Vazeille A.R."/>
            <person name="Buell C.R."/>
            <person name="Ying K."/>
            <person name="Li Y."/>
            <person name="Lu T."/>
            <person name="Huang Y."/>
            <person name="Zhao Q."/>
            <person name="Feng Q."/>
            <person name="Zhang L."/>
            <person name="Zhu J."/>
            <person name="Weng Q."/>
            <person name="Mu J."/>
            <person name="Lu Y."/>
            <person name="Fan D."/>
            <person name="Liu Y."/>
            <person name="Guan J."/>
            <person name="Zhang Y."/>
            <person name="Yu S."/>
            <person name="Liu X."/>
            <person name="Zhang Y."/>
            <person name="Hong G."/>
            <person name="Han B."/>
            <person name="Choisne N."/>
            <person name="Demange N."/>
            <person name="Orjeda G."/>
            <person name="Samain S."/>
            <person name="Cattolico L."/>
            <person name="Pelletier E."/>
            <person name="Couloux A."/>
            <person name="Segurens B."/>
            <person name="Wincker P."/>
            <person name="D'Hont A."/>
            <person name="Scarpelli C."/>
            <person name="Weissenbach J."/>
            <person name="Salanoubat M."/>
            <person name="Quetier F."/>
            <person name="Yu Y."/>
            <person name="Kim H.R."/>
            <person name="Rambo T."/>
            <person name="Currie J."/>
            <person name="Collura K."/>
            <person name="Luo M."/>
            <person name="Yang T."/>
            <person name="Ammiraju J.S.S."/>
            <person name="Engler F."/>
            <person name="Soderlund C."/>
            <person name="Wing R.A."/>
            <person name="Palmer L.E."/>
            <person name="de la Bastide M."/>
            <person name="Spiegel L."/>
            <person name="Nascimento L."/>
            <person name="Zutavern T."/>
            <person name="O'Shaughnessy A."/>
            <person name="Dike S."/>
            <person name="Dedhia N."/>
            <person name="Preston R."/>
            <person name="Balija V."/>
            <person name="McCombie W.R."/>
            <person name="Chow T."/>
            <person name="Chen H."/>
            <person name="Chung M."/>
            <person name="Chen C."/>
            <person name="Shaw J."/>
            <person name="Wu H."/>
            <person name="Hsiao K."/>
            <person name="Chao Y."/>
            <person name="Chu M."/>
            <person name="Cheng C."/>
            <person name="Hour A."/>
            <person name="Lee P."/>
            <person name="Lin S."/>
            <person name="Lin Y."/>
            <person name="Liou J."/>
            <person name="Liu S."/>
            <person name="Hsing Y."/>
            <person name="Raghuvanshi S."/>
            <person name="Mohanty A."/>
            <person name="Bharti A.K."/>
            <person name="Gaur A."/>
            <person name="Gupta V."/>
            <person name="Kumar D."/>
            <person name="Ravi V."/>
            <person name="Vij S."/>
            <person name="Kapur A."/>
            <person name="Khurana P."/>
            <person name="Khurana P."/>
            <person name="Khurana J.P."/>
            <person name="Tyagi A.K."/>
            <person name="Gaikwad K."/>
            <person name="Singh A."/>
            <person name="Dalal V."/>
            <person name="Srivastava S."/>
            <person name="Dixit A."/>
            <person name="Pal A.K."/>
            <person name="Ghazi I.A."/>
            <person name="Yadav M."/>
            <person name="Pandit A."/>
            <person name="Bhargava A."/>
            <person name="Sureshbabu K."/>
            <person name="Batra K."/>
            <person name="Sharma T.R."/>
            <person name="Mohapatra T."/>
            <person name="Singh N.K."/>
            <person name="Messing J."/>
            <person name="Nelson A.B."/>
            <person name="Fuks G."/>
            <person name="Kavchok S."/>
            <person name="Keizer G."/>
            <person name="Linton E."/>
            <person name="Llaca V."/>
            <person name="Song R."/>
            <person name="Tanyolac B."/>
            <person name="Young S."/>
            <person name="Ho-Il K."/>
            <person name="Hahn J.H."/>
            <person name="Sangsakoo G."/>
            <person name="Vanavichit A."/>
            <person name="de Mattos Luiz.A.T."/>
            <person name="Zimmer P.D."/>
            <person name="Malone G."/>
            <person name="Dellagostin O."/>
            <person name="de Oliveira A.C."/>
            <person name="Bevan M."/>
            <person name="Bancroft I."/>
            <person name="Minx P."/>
            <person name="Cordum H."/>
            <person name="Wilson R."/>
            <person name="Cheng Z."/>
            <person name="Jin W."/>
            <person name="Jiang J."/>
            <person name="Leong S.A."/>
            <person name="Iwama H."/>
            <person name="Gojobori T."/>
            <person name="Itoh T."/>
            <person name="Niimura Y."/>
            <person name="Fujii Y."/>
            <person name="Habara T."/>
            <person name="Sakai H."/>
            <person name="Sato Y."/>
            <person name="Wilson G."/>
            <person name="Kumar K."/>
            <person name="McCouch S."/>
            <person name="Juretic N."/>
            <person name="Hoen D."/>
            <person name="Wright S."/>
            <person name="Bruskiewich R."/>
            <person name="Bureau T."/>
            <person name="Miyao A."/>
            <person name="Hirochika H."/>
            <person name="Nishikawa T."/>
            <person name="Kadowaki K."/>
            <person name="Sugiura M."/>
            <person name="Burr B."/>
            <person name="Sasaki T."/>
        </authorList>
    </citation>
    <scope>NUCLEOTIDE SEQUENCE [LARGE SCALE GENOMIC DNA]</scope>
    <source>
        <strain evidence="14">cv. Nipponbare</strain>
    </source>
</reference>
<dbReference type="Gene3D" id="4.10.60.10">
    <property type="entry name" value="Zinc finger, CCHC-type"/>
    <property type="match status" value="1"/>
</dbReference>
<dbReference type="Pfam" id="PF00098">
    <property type="entry name" value="zf-CCHC"/>
    <property type="match status" value="1"/>
</dbReference>
<dbReference type="GO" id="GO:0003677">
    <property type="term" value="F:DNA binding"/>
    <property type="evidence" value="ECO:0007669"/>
    <property type="project" value="UniProtKB-KW"/>
</dbReference>
<dbReference type="InterPro" id="IPR001584">
    <property type="entry name" value="Integrase_cat-core"/>
</dbReference>
<evidence type="ECO:0000256" key="9">
    <source>
        <dbReference type="PROSITE-ProRule" id="PRU00047"/>
    </source>
</evidence>
<dbReference type="GO" id="GO:0004190">
    <property type="term" value="F:aspartic-type endopeptidase activity"/>
    <property type="evidence" value="ECO:0007669"/>
    <property type="project" value="UniProtKB-KW"/>
</dbReference>
<dbReference type="Pfam" id="PF24626">
    <property type="entry name" value="SH3_Tf2-1"/>
    <property type="match status" value="1"/>
</dbReference>
<dbReference type="SUPFAM" id="SSF57756">
    <property type="entry name" value="Retrovirus zinc finger-like domains"/>
    <property type="match status" value="1"/>
</dbReference>
<evidence type="ECO:0000256" key="1">
    <source>
        <dbReference type="ARBA" id="ARBA00022670"/>
    </source>
</evidence>
<dbReference type="FunFam" id="3.30.420.10:FF:000032">
    <property type="entry name" value="Retrovirus-related Pol polyprotein from transposon 297-like Protein"/>
    <property type="match status" value="2"/>
</dbReference>
<dbReference type="InterPro" id="IPR001878">
    <property type="entry name" value="Znf_CCHC"/>
</dbReference>